<feature type="domain" description="Response regulatory" evidence="3">
    <location>
        <begin position="30"/>
        <end position="149"/>
    </location>
</feature>
<protein>
    <recommendedName>
        <fullName evidence="3">Response regulatory domain-containing protein</fullName>
    </recommendedName>
</protein>
<feature type="region of interest" description="Disordered" evidence="2">
    <location>
        <begin position="1"/>
        <end position="20"/>
    </location>
</feature>
<evidence type="ECO:0000259" key="3">
    <source>
        <dbReference type="PROSITE" id="PS50110"/>
    </source>
</evidence>
<dbReference type="SUPFAM" id="SSF52172">
    <property type="entry name" value="CheY-like"/>
    <property type="match status" value="1"/>
</dbReference>
<name>A0A1I0TH99_9NOCA</name>
<dbReference type="AlphaFoldDB" id="A0A1I0TH99"/>
<dbReference type="Gene3D" id="3.40.50.2300">
    <property type="match status" value="1"/>
</dbReference>
<evidence type="ECO:0000313" key="4">
    <source>
        <dbReference type="EMBL" id="SFA51130.1"/>
    </source>
</evidence>
<dbReference type="InterPro" id="IPR011006">
    <property type="entry name" value="CheY-like_superfamily"/>
</dbReference>
<evidence type="ECO:0000313" key="5">
    <source>
        <dbReference type="Proteomes" id="UP000182054"/>
    </source>
</evidence>
<organism evidence="4 5">
    <name type="scientific">Rhodococcoides kroppenstedtii</name>
    <dbReference type="NCBI Taxonomy" id="293050"/>
    <lineage>
        <taxon>Bacteria</taxon>
        <taxon>Bacillati</taxon>
        <taxon>Actinomycetota</taxon>
        <taxon>Actinomycetes</taxon>
        <taxon>Mycobacteriales</taxon>
        <taxon>Nocardiaceae</taxon>
        <taxon>Rhodococcoides</taxon>
    </lineage>
</organism>
<gene>
    <name evidence="4" type="ORF">SAMN05444374_106188</name>
</gene>
<feature type="compositionally biased region" description="Polar residues" evidence="2">
    <location>
        <begin position="1"/>
        <end position="17"/>
    </location>
</feature>
<accession>A0A1I0TH99</accession>
<dbReference type="InterPro" id="IPR001789">
    <property type="entry name" value="Sig_transdc_resp-reg_receiver"/>
</dbReference>
<sequence length="153" mass="16236">MQKSPVSVENCTENAGRSASVGRVTDESVTVLVYSSRADTRALVHAALGTRPHPDLPPVTYLDVATGPMVVRHLDAGTVDLAILDGEAAPVGGMGLAKQVRDEVEVCPPLLVLTGRPQDAWLADWSRADAIVSHPIDPFELGRAVTALLRQHS</sequence>
<dbReference type="EMBL" id="FOJN01000006">
    <property type="protein sequence ID" value="SFA51130.1"/>
    <property type="molecule type" value="Genomic_DNA"/>
</dbReference>
<dbReference type="GO" id="GO:0000160">
    <property type="term" value="P:phosphorelay signal transduction system"/>
    <property type="evidence" value="ECO:0007669"/>
    <property type="project" value="InterPro"/>
</dbReference>
<evidence type="ECO:0000256" key="1">
    <source>
        <dbReference type="PROSITE-ProRule" id="PRU00169"/>
    </source>
</evidence>
<proteinExistence type="predicted"/>
<evidence type="ECO:0000256" key="2">
    <source>
        <dbReference type="SAM" id="MobiDB-lite"/>
    </source>
</evidence>
<keyword evidence="1" id="KW-0597">Phosphoprotein</keyword>
<reference evidence="4 5" key="1">
    <citation type="submission" date="2016-10" db="EMBL/GenBank/DDBJ databases">
        <authorList>
            <person name="de Groot N.N."/>
        </authorList>
    </citation>
    <scope>NUCLEOTIDE SEQUENCE [LARGE SCALE GENOMIC DNA]</scope>
    <source>
        <strain evidence="4 5">DSM 44908</strain>
    </source>
</reference>
<dbReference type="PROSITE" id="PS50110">
    <property type="entry name" value="RESPONSE_REGULATORY"/>
    <property type="match status" value="1"/>
</dbReference>
<feature type="modified residue" description="4-aspartylphosphate" evidence="1">
    <location>
        <position position="85"/>
    </location>
</feature>
<dbReference type="Proteomes" id="UP000182054">
    <property type="component" value="Unassembled WGS sequence"/>
</dbReference>